<evidence type="ECO:0000313" key="1">
    <source>
        <dbReference type="EMBL" id="CAE7178532.1"/>
    </source>
</evidence>
<dbReference type="AlphaFoldDB" id="A0A6S6W2U2"/>
<reference evidence="1" key="1">
    <citation type="submission" date="2021-02" db="EMBL/GenBank/DDBJ databases">
        <authorList>
            <person name="Syme A R."/>
            <person name="Syme A R."/>
            <person name="Moolhuijzen P."/>
        </authorList>
    </citation>
    <scope>NUCLEOTIDE SEQUENCE</scope>
    <source>
        <strain evidence="1">W1-1</strain>
    </source>
</reference>
<proteinExistence type="predicted"/>
<name>A0A6S6W2U2_9PLEO</name>
<dbReference type="Proteomes" id="UP000472372">
    <property type="component" value="Chromosome 5"/>
</dbReference>
<evidence type="ECO:0000313" key="2">
    <source>
        <dbReference type="Proteomes" id="UP000472372"/>
    </source>
</evidence>
<gene>
    <name evidence="1" type="ORF">PTTW11_06372</name>
</gene>
<protein>
    <submittedName>
        <fullName evidence="1">Uncharacterized protein</fullName>
    </submittedName>
</protein>
<accession>A0A6S6W2U2</accession>
<sequence>MIVTRDELVALHQKAVLHLKIKLKKIPARAFPSGRKPTLAEIYLRSETMCNTMMPFNIELDYIFKNHNEFARANFHARKRDQYYLVSAAIFYWSMDPAHSFSIYYDPTRYNVLLAHLVLEDPKARDQLAPALVNFLKGFIYAWLEQAMRQGEYDLIIWNRRQLKRIYTAIKALKAKVVEPPFNVDQYWDKAREQPVEEFRKHGANWAMQYIVYKAQLSKDVAAKAQAQEVEYALEEGTFVDDFSTLAMDMGDGAPAYLSEELFNQDLVKSLLKDVDEGITPERPQGVNVLPPEGFGQCWMDPEQAMALLEGRVSGHEDIAEQLSRMSFL</sequence>
<organism evidence="1 2">
    <name type="scientific">Pyrenophora teres f. teres</name>
    <dbReference type="NCBI Taxonomy" id="97479"/>
    <lineage>
        <taxon>Eukaryota</taxon>
        <taxon>Fungi</taxon>
        <taxon>Dikarya</taxon>
        <taxon>Ascomycota</taxon>
        <taxon>Pezizomycotina</taxon>
        <taxon>Dothideomycetes</taxon>
        <taxon>Pleosporomycetidae</taxon>
        <taxon>Pleosporales</taxon>
        <taxon>Pleosporineae</taxon>
        <taxon>Pleosporaceae</taxon>
        <taxon>Pyrenophora</taxon>
    </lineage>
</organism>
<dbReference type="EMBL" id="HG992981">
    <property type="protein sequence ID" value="CAE7178532.1"/>
    <property type="molecule type" value="Genomic_DNA"/>
</dbReference>